<dbReference type="InterPro" id="IPR005807">
    <property type="entry name" value="SecE_bac"/>
</dbReference>
<dbReference type="Pfam" id="PF00584">
    <property type="entry name" value="SecE"/>
    <property type="match status" value="1"/>
</dbReference>
<evidence type="ECO:0000256" key="9">
    <source>
        <dbReference type="HAMAP-Rule" id="MF_00422"/>
    </source>
</evidence>
<evidence type="ECO:0000256" key="4">
    <source>
        <dbReference type="ARBA" id="ARBA00022692"/>
    </source>
</evidence>
<gene>
    <name evidence="9" type="primary">secE</name>
    <name evidence="10" type="ORF">AN477_08860</name>
</gene>
<sequence>MAKPKPNDTVARPERRTGLFQFFRESFRELKRVRWPNRREVTTYTGVALLVCFIMGGLVWGFDIGVAKLLSLIHVI</sequence>
<dbReference type="InterPro" id="IPR001901">
    <property type="entry name" value="Translocase_SecE/Sec61-g"/>
</dbReference>
<dbReference type="GO" id="GO:0005886">
    <property type="term" value="C:plasma membrane"/>
    <property type="evidence" value="ECO:0007669"/>
    <property type="project" value="UniProtKB-SubCell"/>
</dbReference>
<protein>
    <recommendedName>
        <fullName evidence="9">Protein translocase subunit SecE</fullName>
    </recommendedName>
</protein>
<keyword evidence="11" id="KW-1185">Reference proteome</keyword>
<dbReference type="HAMAP" id="MF_00422">
    <property type="entry name" value="SecE"/>
    <property type="match status" value="1"/>
</dbReference>
<keyword evidence="2 9" id="KW-0813">Transport</keyword>
<keyword evidence="7 9" id="KW-0811">Translocation</keyword>
<dbReference type="PATRIC" id="fig|471514.4.peg.956"/>
<dbReference type="PANTHER" id="PTHR33910">
    <property type="entry name" value="PROTEIN TRANSLOCASE SUBUNIT SECE"/>
    <property type="match status" value="1"/>
</dbReference>
<evidence type="ECO:0000256" key="1">
    <source>
        <dbReference type="ARBA" id="ARBA00004370"/>
    </source>
</evidence>
<dbReference type="STRING" id="471514.AN477_08860"/>
<keyword evidence="5 9" id="KW-0653">Protein transport</keyword>
<dbReference type="Proteomes" id="UP000050482">
    <property type="component" value="Unassembled WGS sequence"/>
</dbReference>
<evidence type="ECO:0000256" key="5">
    <source>
        <dbReference type="ARBA" id="ARBA00022927"/>
    </source>
</evidence>
<dbReference type="GO" id="GO:0043952">
    <property type="term" value="P:protein transport by the Sec complex"/>
    <property type="evidence" value="ECO:0007669"/>
    <property type="project" value="UniProtKB-UniRule"/>
</dbReference>
<keyword evidence="4 9" id="KW-0812">Transmembrane</keyword>
<comment type="function">
    <text evidence="9">Essential subunit of the Sec protein translocation channel SecYEG. Clamps together the 2 halves of SecY. May contact the channel plug during translocation.</text>
</comment>
<dbReference type="NCBIfam" id="TIGR00964">
    <property type="entry name" value="secE_bact"/>
    <property type="match status" value="1"/>
</dbReference>
<evidence type="ECO:0000256" key="7">
    <source>
        <dbReference type="ARBA" id="ARBA00023010"/>
    </source>
</evidence>
<comment type="subcellular location">
    <subcellularLocation>
        <location evidence="9">Cell membrane</location>
        <topology evidence="9">Single-pass membrane protein</topology>
    </subcellularLocation>
    <subcellularLocation>
        <location evidence="1">Membrane</location>
    </subcellularLocation>
</comment>
<dbReference type="EMBL" id="LJCO01000040">
    <property type="protein sequence ID" value="KPV44166.1"/>
    <property type="molecule type" value="Genomic_DNA"/>
</dbReference>
<keyword evidence="6 9" id="KW-1133">Transmembrane helix</keyword>
<evidence type="ECO:0000256" key="8">
    <source>
        <dbReference type="ARBA" id="ARBA00023136"/>
    </source>
</evidence>
<dbReference type="AlphaFoldDB" id="A0A0P9CWL9"/>
<keyword evidence="8 9" id="KW-0472">Membrane</keyword>
<feature type="transmembrane region" description="Helical" evidence="9">
    <location>
        <begin position="41"/>
        <end position="62"/>
    </location>
</feature>
<evidence type="ECO:0000256" key="6">
    <source>
        <dbReference type="ARBA" id="ARBA00022989"/>
    </source>
</evidence>
<evidence type="ECO:0000256" key="3">
    <source>
        <dbReference type="ARBA" id="ARBA00022475"/>
    </source>
</evidence>
<dbReference type="GO" id="GO:0006605">
    <property type="term" value="P:protein targeting"/>
    <property type="evidence" value="ECO:0007669"/>
    <property type="project" value="UniProtKB-UniRule"/>
</dbReference>
<dbReference type="GO" id="GO:0009306">
    <property type="term" value="P:protein secretion"/>
    <property type="evidence" value="ECO:0007669"/>
    <property type="project" value="UniProtKB-UniRule"/>
</dbReference>
<dbReference type="OrthoDB" id="9813233at2"/>
<keyword evidence="3 9" id="KW-1003">Cell membrane</keyword>
<evidence type="ECO:0000256" key="2">
    <source>
        <dbReference type="ARBA" id="ARBA00022448"/>
    </source>
</evidence>
<dbReference type="PANTHER" id="PTHR33910:SF1">
    <property type="entry name" value="PROTEIN TRANSLOCASE SUBUNIT SECE"/>
    <property type="match status" value="1"/>
</dbReference>
<dbReference type="GO" id="GO:0065002">
    <property type="term" value="P:intracellular protein transmembrane transport"/>
    <property type="evidence" value="ECO:0007669"/>
    <property type="project" value="UniProtKB-UniRule"/>
</dbReference>
<dbReference type="InterPro" id="IPR038379">
    <property type="entry name" value="SecE_sf"/>
</dbReference>
<dbReference type="GO" id="GO:0008320">
    <property type="term" value="F:protein transmembrane transporter activity"/>
    <property type="evidence" value="ECO:0007669"/>
    <property type="project" value="UniProtKB-UniRule"/>
</dbReference>
<reference evidence="10 11" key="1">
    <citation type="submission" date="2015-09" db="EMBL/GenBank/DDBJ databases">
        <title>Draft genome sequence of Alicyclobacillus ferrooxydans DSM 22381.</title>
        <authorList>
            <person name="Hemp J."/>
        </authorList>
    </citation>
    <scope>NUCLEOTIDE SEQUENCE [LARGE SCALE GENOMIC DNA]</scope>
    <source>
        <strain evidence="10 11">TC-34</strain>
    </source>
</reference>
<dbReference type="RefSeq" id="WP_054968811.1">
    <property type="nucleotide sequence ID" value="NZ_LJCO01000040.1"/>
</dbReference>
<dbReference type="Gene3D" id="1.20.5.1030">
    <property type="entry name" value="Preprotein translocase secy subunit"/>
    <property type="match status" value="1"/>
</dbReference>
<comment type="similarity">
    <text evidence="9">Belongs to the SecE/SEC61-gamma family.</text>
</comment>
<comment type="subunit">
    <text evidence="9">Component of the Sec protein translocase complex. Heterotrimer consisting of SecY, SecE and SecG subunits. The heterotrimers can form oligomers, although 1 heterotrimer is thought to be able to translocate proteins. Interacts with the ribosome. Interacts with SecDF, and other proteins may be involved. Interacts with SecA.</text>
</comment>
<comment type="caution">
    <text evidence="10">The sequence shown here is derived from an EMBL/GenBank/DDBJ whole genome shotgun (WGS) entry which is preliminary data.</text>
</comment>
<organism evidence="10 11">
    <name type="scientific">Alicyclobacillus ferrooxydans</name>
    <dbReference type="NCBI Taxonomy" id="471514"/>
    <lineage>
        <taxon>Bacteria</taxon>
        <taxon>Bacillati</taxon>
        <taxon>Bacillota</taxon>
        <taxon>Bacilli</taxon>
        <taxon>Bacillales</taxon>
        <taxon>Alicyclobacillaceae</taxon>
        <taxon>Alicyclobacillus</taxon>
    </lineage>
</organism>
<evidence type="ECO:0000313" key="10">
    <source>
        <dbReference type="EMBL" id="KPV44166.1"/>
    </source>
</evidence>
<name>A0A0P9CWL9_9BACL</name>
<evidence type="ECO:0000313" key="11">
    <source>
        <dbReference type="Proteomes" id="UP000050482"/>
    </source>
</evidence>
<accession>A0A0P9CWL9</accession>
<proteinExistence type="inferred from homology"/>